<evidence type="ECO:0000256" key="1">
    <source>
        <dbReference type="ARBA" id="ARBA00006270"/>
    </source>
</evidence>
<dbReference type="PANTHER" id="PTHR47979">
    <property type="entry name" value="DRAB11-RELATED"/>
    <property type="match status" value="1"/>
</dbReference>
<dbReference type="PRINTS" id="PR00449">
    <property type="entry name" value="RASTRNSFRMNG"/>
</dbReference>
<feature type="region of interest" description="Disordered" evidence="2">
    <location>
        <begin position="1"/>
        <end position="41"/>
    </location>
</feature>
<dbReference type="InterPro" id="IPR050209">
    <property type="entry name" value="Rab_GTPases_membrane_traffic"/>
</dbReference>
<dbReference type="SUPFAM" id="SSF52540">
    <property type="entry name" value="P-loop containing nucleoside triphosphate hydrolases"/>
    <property type="match status" value="1"/>
</dbReference>
<reference evidence="3 4" key="1">
    <citation type="submission" date="2024-02" db="EMBL/GenBank/DDBJ databases">
        <title>Chromosome-scale genome assembly of the rough periwinkle Littorina saxatilis.</title>
        <authorList>
            <person name="De Jode A."/>
            <person name="Faria R."/>
            <person name="Formenti G."/>
            <person name="Sims Y."/>
            <person name="Smith T.P."/>
            <person name="Tracey A."/>
            <person name="Wood J.M.D."/>
            <person name="Zagrodzka Z.B."/>
            <person name="Johannesson K."/>
            <person name="Butlin R.K."/>
            <person name="Leder E.H."/>
        </authorList>
    </citation>
    <scope>NUCLEOTIDE SEQUENCE [LARGE SCALE GENOMIC DNA]</scope>
    <source>
        <strain evidence="3">Snail1</strain>
        <tissue evidence="3">Muscle</tissue>
    </source>
</reference>
<name>A0AAN9GP57_9CAEN</name>
<organism evidence="3 4">
    <name type="scientific">Littorina saxatilis</name>
    <dbReference type="NCBI Taxonomy" id="31220"/>
    <lineage>
        <taxon>Eukaryota</taxon>
        <taxon>Metazoa</taxon>
        <taxon>Spiralia</taxon>
        <taxon>Lophotrochozoa</taxon>
        <taxon>Mollusca</taxon>
        <taxon>Gastropoda</taxon>
        <taxon>Caenogastropoda</taxon>
        <taxon>Littorinimorpha</taxon>
        <taxon>Littorinoidea</taxon>
        <taxon>Littorinidae</taxon>
        <taxon>Littorina</taxon>
    </lineage>
</organism>
<comment type="caution">
    <text evidence="3">The sequence shown here is derived from an EMBL/GenBank/DDBJ whole genome shotgun (WGS) entry which is preliminary data.</text>
</comment>
<dbReference type="FunFam" id="3.40.50.300:FF:001329">
    <property type="entry name" value="Small GTP-binding protein, putative"/>
    <property type="match status" value="1"/>
</dbReference>
<dbReference type="InterPro" id="IPR001806">
    <property type="entry name" value="Small_GTPase"/>
</dbReference>
<protein>
    <submittedName>
        <fullName evidence="3">Uncharacterized protein</fullName>
    </submittedName>
</protein>
<keyword evidence="4" id="KW-1185">Reference proteome</keyword>
<dbReference type="GO" id="GO:0003924">
    <property type="term" value="F:GTPase activity"/>
    <property type="evidence" value="ECO:0007669"/>
    <property type="project" value="InterPro"/>
</dbReference>
<comment type="similarity">
    <text evidence="1">Belongs to the small GTPase superfamily. Rab family.</text>
</comment>
<dbReference type="Proteomes" id="UP001374579">
    <property type="component" value="Unassembled WGS sequence"/>
</dbReference>
<dbReference type="SMART" id="SM00174">
    <property type="entry name" value="RHO"/>
    <property type="match status" value="1"/>
</dbReference>
<feature type="compositionally biased region" description="Low complexity" evidence="2">
    <location>
        <begin position="14"/>
        <end position="41"/>
    </location>
</feature>
<feature type="compositionally biased region" description="Polar residues" evidence="2">
    <location>
        <begin position="1"/>
        <end position="13"/>
    </location>
</feature>
<dbReference type="GO" id="GO:0005525">
    <property type="term" value="F:GTP binding"/>
    <property type="evidence" value="ECO:0007669"/>
    <property type="project" value="InterPro"/>
</dbReference>
<accession>A0AAN9GP57</accession>
<evidence type="ECO:0000313" key="4">
    <source>
        <dbReference type="Proteomes" id="UP001374579"/>
    </source>
</evidence>
<dbReference type="InterPro" id="IPR005225">
    <property type="entry name" value="Small_GTP-bd"/>
</dbReference>
<sequence length="247" mass="26838">MSDPSWLTSHEQAPTSPITTTIPTNATTTTSTATSNGNGNSSPTFKVILIGEAGVGKTSLFSRVRHPQPLHHDLSASFSTAATVGVDTHTRTISTRHGIVKLTLWDTAGVERYRTLTRNYYRNTNAALLVFSLDDASTLYPLSRWQHDVNDTAPNAISFLVGNKSDLTRGVSDETLNSFAEGNNCLAAFLTSAKTGEGVEEALTSVCEHLVHKFKHRTEMHDRDKLWLEGSGINVHGSGEHEAKKCC</sequence>
<dbReference type="NCBIfam" id="TIGR00231">
    <property type="entry name" value="small_GTP"/>
    <property type="match status" value="1"/>
</dbReference>
<dbReference type="InterPro" id="IPR027417">
    <property type="entry name" value="P-loop_NTPase"/>
</dbReference>
<dbReference type="PROSITE" id="PS51419">
    <property type="entry name" value="RAB"/>
    <property type="match status" value="1"/>
</dbReference>
<dbReference type="SMART" id="SM00173">
    <property type="entry name" value="RAS"/>
    <property type="match status" value="1"/>
</dbReference>
<evidence type="ECO:0000313" key="3">
    <source>
        <dbReference type="EMBL" id="KAK7114976.1"/>
    </source>
</evidence>
<proteinExistence type="inferred from homology"/>
<dbReference type="Pfam" id="PF00071">
    <property type="entry name" value="Ras"/>
    <property type="match status" value="1"/>
</dbReference>
<dbReference type="PROSITE" id="PS51421">
    <property type="entry name" value="RAS"/>
    <property type="match status" value="1"/>
</dbReference>
<gene>
    <name evidence="3" type="ORF">V1264_000932</name>
</gene>
<dbReference type="CDD" id="cd00154">
    <property type="entry name" value="Rab"/>
    <property type="match status" value="1"/>
</dbReference>
<dbReference type="SMART" id="SM00175">
    <property type="entry name" value="RAB"/>
    <property type="match status" value="1"/>
</dbReference>
<evidence type="ECO:0000256" key="2">
    <source>
        <dbReference type="SAM" id="MobiDB-lite"/>
    </source>
</evidence>
<dbReference type="EMBL" id="JBAMIC010000001">
    <property type="protein sequence ID" value="KAK7114976.1"/>
    <property type="molecule type" value="Genomic_DNA"/>
</dbReference>
<dbReference type="SMART" id="SM00177">
    <property type="entry name" value="ARF"/>
    <property type="match status" value="1"/>
</dbReference>
<dbReference type="Gene3D" id="3.40.50.300">
    <property type="entry name" value="P-loop containing nucleotide triphosphate hydrolases"/>
    <property type="match status" value="1"/>
</dbReference>
<dbReference type="AlphaFoldDB" id="A0AAN9GP57"/>